<keyword evidence="2" id="KW-0949">S-adenosyl-L-methionine</keyword>
<dbReference type="InterPro" id="IPR013483">
    <property type="entry name" value="MoaA"/>
</dbReference>
<keyword evidence="12" id="KW-1185">Reference proteome</keyword>
<keyword evidence="5" id="KW-0408">Iron</keyword>
<dbReference type="PANTHER" id="PTHR22960">
    <property type="entry name" value="MOLYBDOPTERIN COFACTOR SYNTHESIS PROTEIN A"/>
    <property type="match status" value="1"/>
</dbReference>
<keyword evidence="9" id="KW-0456">Lyase</keyword>
<dbReference type="Gene3D" id="3.20.20.70">
    <property type="entry name" value="Aldolase class I"/>
    <property type="match status" value="1"/>
</dbReference>
<evidence type="ECO:0000256" key="1">
    <source>
        <dbReference type="ARBA" id="ARBA00022485"/>
    </source>
</evidence>
<evidence type="ECO:0000259" key="10">
    <source>
        <dbReference type="PROSITE" id="PS51918"/>
    </source>
</evidence>
<evidence type="ECO:0000313" key="12">
    <source>
        <dbReference type="Proteomes" id="UP000003529"/>
    </source>
</evidence>
<dbReference type="InterPro" id="IPR013785">
    <property type="entry name" value="Aldolase_TIM"/>
</dbReference>
<proteinExistence type="predicted"/>
<keyword evidence="4" id="KW-0547">Nucleotide-binding</keyword>
<sequence>MKYLLSNNLVVQTRCVMKDAWGRTIEYVRLSLTDACNFCCPYCRPAEITPQSQTQLLSVDEWMTILGAFHRIGVKAVRLTGGEPLLYPHIEELLTRIKDTGWFEDISMTTNGSLLASRAQRLKKLGLNRVNISLDSLESDAFATCVGKEGQLDSVLDGIRSAISENFKSVKINTVLSRHWSDDEVKSLLQYVEKWPVVWRFIEYMPFQGDAFHGPTFDEWKAQLERVSGGPLTEVHSVYGFGPATYLALPSGKAIGFIFSMSHSYCDTCNRVRLTSDGQMRLCLLRDDEADLVSLVRNGATEEDLALHIERALQRKQERHDGVGMEQPERPMWRIGG</sequence>
<dbReference type="PANTHER" id="PTHR22960:SF0">
    <property type="entry name" value="MOLYBDENUM COFACTOR BIOSYNTHESIS PROTEIN 1"/>
    <property type="match status" value="1"/>
</dbReference>
<keyword evidence="6" id="KW-0411">Iron-sulfur</keyword>
<dbReference type="eggNOG" id="COG2896">
    <property type="taxonomic scope" value="Bacteria"/>
</dbReference>
<dbReference type="SFLD" id="SFLDG01386">
    <property type="entry name" value="main_SPASM_domain-containing"/>
    <property type="match status" value="1"/>
</dbReference>
<evidence type="ECO:0000256" key="8">
    <source>
        <dbReference type="ARBA" id="ARBA00023150"/>
    </source>
</evidence>
<keyword evidence="7" id="KW-0342">GTP-binding</keyword>
<dbReference type="Pfam" id="PF04055">
    <property type="entry name" value="Radical_SAM"/>
    <property type="match status" value="1"/>
</dbReference>
<dbReference type="InterPro" id="IPR058240">
    <property type="entry name" value="rSAM_sf"/>
</dbReference>
<evidence type="ECO:0000256" key="7">
    <source>
        <dbReference type="ARBA" id="ARBA00023134"/>
    </source>
</evidence>
<evidence type="ECO:0000256" key="6">
    <source>
        <dbReference type="ARBA" id="ARBA00023014"/>
    </source>
</evidence>
<dbReference type="GO" id="GO:0005525">
    <property type="term" value="F:GTP binding"/>
    <property type="evidence" value="ECO:0007669"/>
    <property type="project" value="UniProtKB-KW"/>
</dbReference>
<keyword evidence="1" id="KW-0004">4Fe-4S</keyword>
<evidence type="ECO:0000256" key="9">
    <source>
        <dbReference type="ARBA" id="ARBA00023239"/>
    </source>
</evidence>
<feature type="domain" description="Radical SAM core" evidence="10">
    <location>
        <begin position="20"/>
        <end position="244"/>
    </location>
</feature>
<dbReference type="InterPro" id="IPR006638">
    <property type="entry name" value="Elp3/MiaA/NifB-like_rSAM"/>
</dbReference>
<reference evidence="11" key="1">
    <citation type="submission" date="2009-04" db="EMBL/GenBank/DDBJ databases">
        <authorList>
            <person name="Weinstock G."/>
            <person name="Sodergren E."/>
            <person name="Clifton S."/>
            <person name="Fulton L."/>
            <person name="Fulton B."/>
            <person name="Courtney L."/>
            <person name="Fronick C."/>
            <person name="Harrison M."/>
            <person name="Strong C."/>
            <person name="Farmer C."/>
            <person name="Delahaunty K."/>
            <person name="Markovic C."/>
            <person name="Hall O."/>
            <person name="Minx P."/>
            <person name="Tomlinson C."/>
            <person name="Mitreva M."/>
            <person name="Nelson J."/>
            <person name="Hou S."/>
            <person name="Wollam A."/>
            <person name="Pepin K.H."/>
            <person name="Johnson M."/>
            <person name="Bhonagiri V."/>
            <person name="Nash W.E."/>
            <person name="Warren W."/>
            <person name="Chinwalla A."/>
            <person name="Mardis E.R."/>
            <person name="Wilson R.K."/>
        </authorList>
    </citation>
    <scope>NUCLEOTIDE SEQUENCE [LARGE SCALE GENOMIC DNA]</scope>
    <source>
        <strain evidence="11">ATCC 17748</strain>
    </source>
</reference>
<evidence type="ECO:0000256" key="4">
    <source>
        <dbReference type="ARBA" id="ARBA00022741"/>
    </source>
</evidence>
<dbReference type="InterPro" id="IPR007197">
    <property type="entry name" value="rSAM"/>
</dbReference>
<dbReference type="Proteomes" id="UP000003529">
    <property type="component" value="Unassembled WGS sequence"/>
</dbReference>
<dbReference type="NCBIfam" id="TIGR02666">
    <property type="entry name" value="moaA"/>
    <property type="match status" value="1"/>
</dbReference>
<gene>
    <name evidence="11" type="primary">moaA</name>
    <name evidence="11" type="ORF">VEIDISOL_00686</name>
</gene>
<dbReference type="PROSITE" id="PS51918">
    <property type="entry name" value="RADICAL_SAM"/>
    <property type="match status" value="1"/>
</dbReference>
<evidence type="ECO:0000256" key="3">
    <source>
        <dbReference type="ARBA" id="ARBA00022723"/>
    </source>
</evidence>
<evidence type="ECO:0000256" key="2">
    <source>
        <dbReference type="ARBA" id="ARBA00022691"/>
    </source>
</evidence>
<organism evidence="11 12">
    <name type="scientific">Veillonella dispar ATCC 17748</name>
    <dbReference type="NCBI Taxonomy" id="546273"/>
    <lineage>
        <taxon>Bacteria</taxon>
        <taxon>Bacillati</taxon>
        <taxon>Bacillota</taxon>
        <taxon>Negativicutes</taxon>
        <taxon>Veillonellales</taxon>
        <taxon>Veillonellaceae</taxon>
        <taxon>Veillonella</taxon>
    </lineage>
</organism>
<protein>
    <submittedName>
        <fullName evidence="11">Molybdenum cofactor biosynthesis protein A</fullName>
    </submittedName>
</protein>
<dbReference type="SFLD" id="SFLDG01383">
    <property type="entry name" value="cyclic_pyranopterin_phosphate"/>
    <property type="match status" value="1"/>
</dbReference>
<dbReference type="SFLD" id="SFLDS00029">
    <property type="entry name" value="Radical_SAM"/>
    <property type="match status" value="1"/>
</dbReference>
<dbReference type="GO" id="GO:0061798">
    <property type="term" value="F:GTP 3',8'-cyclase activity"/>
    <property type="evidence" value="ECO:0007669"/>
    <property type="project" value="TreeGrafter"/>
</dbReference>
<dbReference type="InterPro" id="IPR050105">
    <property type="entry name" value="MoCo_biosynth_MoaA/MoaC"/>
</dbReference>
<dbReference type="GO" id="GO:0051539">
    <property type="term" value="F:4 iron, 4 sulfur cluster binding"/>
    <property type="evidence" value="ECO:0007669"/>
    <property type="project" value="UniProtKB-KW"/>
</dbReference>
<accession>C4FP63</accession>
<keyword evidence="3" id="KW-0479">Metal-binding</keyword>
<dbReference type="SUPFAM" id="SSF102114">
    <property type="entry name" value="Radical SAM enzymes"/>
    <property type="match status" value="1"/>
</dbReference>
<keyword evidence="8" id="KW-0501">Molybdenum cofactor biosynthesis</keyword>
<dbReference type="CDD" id="cd21117">
    <property type="entry name" value="Twitch_MoaA"/>
    <property type="match status" value="1"/>
</dbReference>
<dbReference type="GO" id="GO:0061799">
    <property type="term" value="F:cyclic pyranopterin monophosphate synthase activity"/>
    <property type="evidence" value="ECO:0007669"/>
    <property type="project" value="TreeGrafter"/>
</dbReference>
<dbReference type="Pfam" id="PF06463">
    <property type="entry name" value="Mob_synth_C"/>
    <property type="match status" value="1"/>
</dbReference>
<evidence type="ECO:0000256" key="5">
    <source>
        <dbReference type="ARBA" id="ARBA00023004"/>
    </source>
</evidence>
<dbReference type="EMBL" id="ACIK02000007">
    <property type="protein sequence ID" value="EEP65883.1"/>
    <property type="molecule type" value="Genomic_DNA"/>
</dbReference>
<dbReference type="GO" id="GO:0006777">
    <property type="term" value="P:Mo-molybdopterin cofactor biosynthetic process"/>
    <property type="evidence" value="ECO:0007669"/>
    <property type="project" value="UniProtKB-KW"/>
</dbReference>
<evidence type="ECO:0000313" key="11">
    <source>
        <dbReference type="EMBL" id="EEP65883.1"/>
    </source>
</evidence>
<dbReference type="CDD" id="cd01335">
    <property type="entry name" value="Radical_SAM"/>
    <property type="match status" value="1"/>
</dbReference>
<dbReference type="InterPro" id="IPR010505">
    <property type="entry name" value="MoaA_twitch"/>
</dbReference>
<name>C4FP63_9FIRM</name>
<dbReference type="InterPro" id="IPR040064">
    <property type="entry name" value="MoaA-like"/>
</dbReference>
<dbReference type="SFLD" id="SFLDG01067">
    <property type="entry name" value="SPASM/twitch_domain_containing"/>
    <property type="match status" value="1"/>
</dbReference>
<dbReference type="AlphaFoldDB" id="C4FP63"/>
<dbReference type="HOGENOM" id="CLU_009273_0_1_9"/>
<dbReference type="GO" id="GO:0046872">
    <property type="term" value="F:metal ion binding"/>
    <property type="evidence" value="ECO:0007669"/>
    <property type="project" value="UniProtKB-KW"/>
</dbReference>
<dbReference type="SMART" id="SM00729">
    <property type="entry name" value="Elp3"/>
    <property type="match status" value="1"/>
</dbReference>
<comment type="caution">
    <text evidence="11">The sequence shown here is derived from an EMBL/GenBank/DDBJ whole genome shotgun (WGS) entry which is preliminary data.</text>
</comment>